<dbReference type="Proteomes" id="UP000319578">
    <property type="component" value="Unassembled WGS sequence"/>
</dbReference>
<reference evidence="1 2" key="1">
    <citation type="submission" date="2019-06" db="EMBL/GenBank/DDBJ databases">
        <title>Whole genome shotgun sequence of Brevibacillus reuszeri NBRC 15719.</title>
        <authorList>
            <person name="Hosoyama A."/>
            <person name="Uohara A."/>
            <person name="Ohji S."/>
            <person name="Ichikawa N."/>
        </authorList>
    </citation>
    <scope>NUCLEOTIDE SEQUENCE [LARGE SCALE GENOMIC DNA]</scope>
    <source>
        <strain evidence="1 2">NBRC 15719</strain>
    </source>
</reference>
<keyword evidence="2" id="KW-1185">Reference proteome</keyword>
<sequence>MGFTLIKYYDTNCDRCGNWASGDVGMLRGTKVNVEKKLLSLGWRVVKGETLCNFCLEGKDRPRERSYNN</sequence>
<accession>A0ABQ0TYW1</accession>
<proteinExistence type="predicted"/>
<gene>
    <name evidence="1" type="ORF">BRE01_62990</name>
</gene>
<evidence type="ECO:0000313" key="1">
    <source>
        <dbReference type="EMBL" id="GED72597.1"/>
    </source>
</evidence>
<organism evidence="1 2">
    <name type="scientific">Brevibacillus reuszeri</name>
    <dbReference type="NCBI Taxonomy" id="54915"/>
    <lineage>
        <taxon>Bacteria</taxon>
        <taxon>Bacillati</taxon>
        <taxon>Bacillota</taxon>
        <taxon>Bacilli</taxon>
        <taxon>Bacillales</taxon>
        <taxon>Paenibacillaceae</taxon>
        <taxon>Brevibacillus</taxon>
    </lineage>
</organism>
<dbReference type="EMBL" id="BJON01000031">
    <property type="protein sequence ID" value="GED72597.1"/>
    <property type="molecule type" value="Genomic_DNA"/>
</dbReference>
<name>A0ABQ0TYW1_9BACL</name>
<evidence type="ECO:0000313" key="2">
    <source>
        <dbReference type="Proteomes" id="UP000319578"/>
    </source>
</evidence>
<protein>
    <submittedName>
        <fullName evidence="1">Uncharacterized protein</fullName>
    </submittedName>
</protein>
<comment type="caution">
    <text evidence="1">The sequence shown here is derived from an EMBL/GenBank/DDBJ whole genome shotgun (WGS) entry which is preliminary data.</text>
</comment>